<name>A0A1G2F0T7_9BACT</name>
<dbReference type="PANTHER" id="PTHR43852:SF3">
    <property type="entry name" value="NUCLEOTIDYLTRANSFERASE"/>
    <property type="match status" value="1"/>
</dbReference>
<dbReference type="CDD" id="cd05403">
    <property type="entry name" value="NT_KNTase_like"/>
    <property type="match status" value="1"/>
</dbReference>
<dbReference type="GO" id="GO:0004540">
    <property type="term" value="F:RNA nuclease activity"/>
    <property type="evidence" value="ECO:0007669"/>
    <property type="project" value="InterPro"/>
</dbReference>
<dbReference type="STRING" id="1801726.A3H02_01365"/>
<reference evidence="6 7" key="1">
    <citation type="journal article" date="2016" name="Nat. Commun.">
        <title>Thousands of microbial genomes shed light on interconnected biogeochemical processes in an aquifer system.</title>
        <authorList>
            <person name="Anantharaman K."/>
            <person name="Brown C.T."/>
            <person name="Hug L.A."/>
            <person name="Sharon I."/>
            <person name="Castelle C.J."/>
            <person name="Probst A.J."/>
            <person name="Thomas B.C."/>
            <person name="Singh A."/>
            <person name="Wilkins M.J."/>
            <person name="Karaoz U."/>
            <person name="Brodie E.L."/>
            <person name="Williams K.H."/>
            <person name="Hubbard S.S."/>
            <person name="Banfield J.F."/>
        </authorList>
    </citation>
    <scope>NUCLEOTIDE SEQUENCE [LARGE SCALE GENOMIC DNA]</scope>
</reference>
<dbReference type="Pfam" id="PF18765">
    <property type="entry name" value="Polbeta"/>
    <property type="match status" value="1"/>
</dbReference>
<dbReference type="EMBL" id="MHMS01000023">
    <property type="protein sequence ID" value="OGZ31696.1"/>
    <property type="molecule type" value="Genomic_DNA"/>
</dbReference>
<sequence>MDEEKLRKLKEYFEGRKDIVMAFIFGSYAKEKQISVSDVDIAIYFKPAGRELEWEIKKEYENENAIWLEIEKIIGRDTDLVILNRASSCLAFEILRTGVPILIKDKNLYWRFLLTVSMAAEDFRQIIKDWWQIRERSKSLSKEDERRLMKIVDFLEREILEINKFQKITQKEYEGDSDRRRNLERWVETIVNASIDAAKIILASEKEPLPETYADILSSFKRFDDFPENTAKILGEFAKLRNVLAHEYLDLRFAKIRKFLDIAEKVYGEFINFVKNKLKI</sequence>
<evidence type="ECO:0000256" key="4">
    <source>
        <dbReference type="ARBA" id="ARBA00024207"/>
    </source>
</evidence>
<dbReference type="Gene3D" id="1.20.120.580">
    <property type="entry name" value="bsu32300-like"/>
    <property type="match status" value="1"/>
</dbReference>
<evidence type="ECO:0000313" key="7">
    <source>
        <dbReference type="Proteomes" id="UP000176787"/>
    </source>
</evidence>
<dbReference type="Pfam" id="PF01934">
    <property type="entry name" value="HepT-like"/>
    <property type="match status" value="1"/>
</dbReference>
<proteinExistence type="inferred from homology"/>
<evidence type="ECO:0000259" key="5">
    <source>
        <dbReference type="Pfam" id="PF18765"/>
    </source>
</evidence>
<protein>
    <recommendedName>
        <fullName evidence="5">Polymerase beta nucleotidyltransferase domain-containing protein</fullName>
    </recommendedName>
</protein>
<dbReference type="Gene3D" id="3.30.460.10">
    <property type="entry name" value="Beta Polymerase, domain 2"/>
    <property type="match status" value="1"/>
</dbReference>
<evidence type="ECO:0000313" key="6">
    <source>
        <dbReference type="EMBL" id="OGZ31696.1"/>
    </source>
</evidence>
<dbReference type="Proteomes" id="UP000176787">
    <property type="component" value="Unassembled WGS sequence"/>
</dbReference>
<keyword evidence="1" id="KW-1277">Toxin-antitoxin system</keyword>
<dbReference type="AlphaFoldDB" id="A0A1G2F0T7"/>
<dbReference type="GO" id="GO:0110001">
    <property type="term" value="C:toxin-antitoxin complex"/>
    <property type="evidence" value="ECO:0007669"/>
    <property type="project" value="InterPro"/>
</dbReference>
<dbReference type="InterPro" id="IPR043519">
    <property type="entry name" value="NT_sf"/>
</dbReference>
<accession>A0A1G2F0T7</accession>
<gene>
    <name evidence="6" type="ORF">A3H02_01365</name>
</gene>
<comment type="similarity">
    <text evidence="4">Belongs to the HepT RNase toxin family.</text>
</comment>
<dbReference type="PANTHER" id="PTHR43852">
    <property type="entry name" value="NUCLEOTIDYLTRANSFERASE"/>
    <property type="match status" value="1"/>
</dbReference>
<dbReference type="SUPFAM" id="SSF81301">
    <property type="entry name" value="Nucleotidyltransferase"/>
    <property type="match status" value="1"/>
</dbReference>
<organism evidence="6 7">
    <name type="scientific">Candidatus Niyogibacteria bacterium RIFCSPLOWO2_12_FULL_41_13</name>
    <dbReference type="NCBI Taxonomy" id="1801726"/>
    <lineage>
        <taxon>Bacteria</taxon>
        <taxon>Candidatus Niyogiibacteriota</taxon>
    </lineage>
</organism>
<comment type="caution">
    <text evidence="6">The sequence shown here is derived from an EMBL/GenBank/DDBJ whole genome shotgun (WGS) entry which is preliminary data.</text>
</comment>
<feature type="domain" description="Polymerase beta nucleotidyltransferase" evidence="5">
    <location>
        <begin position="8"/>
        <end position="106"/>
    </location>
</feature>
<evidence type="ECO:0000256" key="3">
    <source>
        <dbReference type="ARBA" id="ARBA00022801"/>
    </source>
</evidence>
<keyword evidence="2" id="KW-0540">Nuclease</keyword>
<evidence type="ECO:0000256" key="2">
    <source>
        <dbReference type="ARBA" id="ARBA00022722"/>
    </source>
</evidence>
<dbReference type="InterPro" id="IPR037038">
    <property type="entry name" value="HepT-like_sf"/>
</dbReference>
<keyword evidence="3" id="KW-0378">Hydrolase</keyword>
<dbReference type="NCBIfam" id="NF047751">
    <property type="entry name" value="HepT_toxin"/>
    <property type="match status" value="1"/>
</dbReference>
<dbReference type="InterPro" id="IPR052930">
    <property type="entry name" value="TA_antitoxin_MntA"/>
</dbReference>
<evidence type="ECO:0000256" key="1">
    <source>
        <dbReference type="ARBA" id="ARBA00022649"/>
    </source>
</evidence>
<dbReference type="GO" id="GO:0016787">
    <property type="term" value="F:hydrolase activity"/>
    <property type="evidence" value="ECO:0007669"/>
    <property type="project" value="UniProtKB-KW"/>
</dbReference>
<dbReference type="InterPro" id="IPR041633">
    <property type="entry name" value="Polbeta"/>
</dbReference>
<dbReference type="InterPro" id="IPR008201">
    <property type="entry name" value="HepT-like"/>
</dbReference>
<dbReference type="NCBIfam" id="NF047752">
    <property type="entry name" value="MntA_antitoxin"/>
    <property type="match status" value="1"/>
</dbReference>